<dbReference type="EMBL" id="CP072759">
    <property type="protein sequence ID" value="QUC24019.1"/>
    <property type="molecule type" value="Genomic_DNA"/>
</dbReference>
<gene>
    <name evidence="2" type="ORF">UV8b_08260</name>
</gene>
<accession>A0A8E5HYI8</accession>
<reference evidence="2" key="1">
    <citation type="submission" date="2020-03" db="EMBL/GenBank/DDBJ databases">
        <title>A mixture of massive structural variations and highly conserved coding sequences in Ustilaginoidea virens genome.</title>
        <authorList>
            <person name="Zhang K."/>
            <person name="Zhao Z."/>
            <person name="Zhang Z."/>
            <person name="Li Y."/>
            <person name="Hsiang T."/>
            <person name="Sun W."/>
        </authorList>
    </citation>
    <scope>NUCLEOTIDE SEQUENCE</scope>
    <source>
        <strain evidence="2">UV-8b</strain>
    </source>
</reference>
<feature type="compositionally biased region" description="Basic and acidic residues" evidence="1">
    <location>
        <begin position="700"/>
        <end position="714"/>
    </location>
</feature>
<proteinExistence type="predicted"/>
<dbReference type="PANTHER" id="PTHR40788">
    <property type="entry name" value="CLR5 DOMAIN-CONTAINING PROTEIN-RELATED"/>
    <property type="match status" value="1"/>
</dbReference>
<organism evidence="2 3">
    <name type="scientific">Ustilaginoidea virens</name>
    <name type="common">Rice false smut fungus</name>
    <name type="synonym">Villosiclava virens</name>
    <dbReference type="NCBI Taxonomy" id="1159556"/>
    <lineage>
        <taxon>Eukaryota</taxon>
        <taxon>Fungi</taxon>
        <taxon>Dikarya</taxon>
        <taxon>Ascomycota</taxon>
        <taxon>Pezizomycotina</taxon>
        <taxon>Sordariomycetes</taxon>
        <taxon>Hypocreomycetidae</taxon>
        <taxon>Hypocreales</taxon>
        <taxon>Clavicipitaceae</taxon>
        <taxon>Ustilaginoidea</taxon>
    </lineage>
</organism>
<feature type="region of interest" description="Disordered" evidence="1">
    <location>
        <begin position="670"/>
        <end position="714"/>
    </location>
</feature>
<sequence>MSFLQPRTEHRFDPREPHPELEGVDIGHLQHTDWENNSDPFGMYTSKGLPPPPVVSAHHVRRQAKERVSSIMANYRLLRAIVERHEEKIQKRWEKKTKAQRLAILLQQWPEMPKDHRPEFAAFRKHPQLLHQAAARYSGSFRWPYINQEDLAKPRTLPFLLSSRGRNHPSVFAAADGDSMHLGKVTMVIVPVFLNCYIMLLNGMTRDDDYGRVVGFEEHPDAFYWMTTRKQFLPGEGLVILEAQDRLLAFLVSCCKQILHEIPPGELTGDKHPILPEPCAKANAHVGGLASLATLAQEAPYRVPARLDLEKIESLLAARASRAEEHLWALREDPSYFAEQLIEMREHRQEMLKDTQGSLHPTMKLPRQGLLWARVIGDVILQATLQLEFFSELHGQARKLRILHRKYEREISPLRDLPEEFLGALLKFRHYLNQVTKGPLNLLKQSVVASPPMRQFFVREVPESSSSSKITVTGKPGVKLDKTTSHLIWLLRTLWEDGYNLFICRLPTLVDELDRLMQADQKARDLISPYVAMLVGDLAVTGECLRQLDIYQPWANNFEAALCDREKDIKAEFAERTKLMAQVMDTLREEKLLRLSPFGDPSDNKFDYPVGRRRNKENTEKLRAAEANLDAFWRKFDETLYAKLGSLEGTSLGHVLSKAWPLQRTPPWAEPAAVKADEPGKDSRTSPEAPAKPFSTLFIGHEEPSPRKELPAEREARRKVKTRGAAQTCPAPTADAAALATPFAEARPTREPVLWVDSRSLKVFRIVFFDPTANTTPGEVAWTDFLHAMNHAGFSARKLYGSVWHFQPTVLDVERSIQFHEPHPRGKIPFLIARRHGRRLHRAYGWTDRTFALKAKDDTHGG</sequence>
<dbReference type="KEGG" id="uvi:66069037"/>
<name>A0A8E5HYI8_USTVR</name>
<feature type="region of interest" description="Disordered" evidence="1">
    <location>
        <begin position="1"/>
        <end position="52"/>
    </location>
</feature>
<evidence type="ECO:0000256" key="1">
    <source>
        <dbReference type="SAM" id="MobiDB-lite"/>
    </source>
</evidence>
<dbReference type="GeneID" id="66069037"/>
<keyword evidence="3" id="KW-1185">Reference proteome</keyword>
<evidence type="ECO:0000313" key="3">
    <source>
        <dbReference type="Proteomes" id="UP000027002"/>
    </source>
</evidence>
<protein>
    <submittedName>
        <fullName evidence="2">Uncharacterized protein</fullName>
    </submittedName>
</protein>
<dbReference type="RefSeq" id="XP_043001692.1">
    <property type="nucleotide sequence ID" value="XM_043145757.1"/>
</dbReference>
<dbReference type="OrthoDB" id="2922289at2759"/>
<dbReference type="Proteomes" id="UP000027002">
    <property type="component" value="Chromosome 7"/>
</dbReference>
<feature type="compositionally biased region" description="Basic and acidic residues" evidence="1">
    <location>
        <begin position="7"/>
        <end position="21"/>
    </location>
</feature>
<dbReference type="PANTHER" id="PTHR40788:SF2">
    <property type="entry name" value="CLR5 DOMAIN-CONTAINING PROTEIN"/>
    <property type="match status" value="1"/>
</dbReference>
<evidence type="ECO:0000313" key="2">
    <source>
        <dbReference type="EMBL" id="QUC24019.1"/>
    </source>
</evidence>
<feature type="compositionally biased region" description="Basic and acidic residues" evidence="1">
    <location>
        <begin position="675"/>
        <end position="685"/>
    </location>
</feature>
<dbReference type="AlphaFoldDB" id="A0A8E5HYI8"/>